<accession>A0A0A0NCG9</accession>
<dbReference type="eggNOG" id="COG1396">
    <property type="taxonomic scope" value="Bacteria"/>
</dbReference>
<evidence type="ECO:0000313" key="3">
    <source>
        <dbReference type="Proteomes" id="UP000281594"/>
    </source>
</evidence>
<dbReference type="SUPFAM" id="SSF47413">
    <property type="entry name" value="lambda repressor-like DNA-binding domains"/>
    <property type="match status" value="1"/>
</dbReference>
<dbReference type="Pfam" id="PF19054">
    <property type="entry name" value="DUF5753"/>
    <property type="match status" value="1"/>
</dbReference>
<gene>
    <name evidence="2" type="ORF">D3C57_126845</name>
</gene>
<dbReference type="AlphaFoldDB" id="A0A0A0NCG9"/>
<proteinExistence type="predicted"/>
<dbReference type="RefSeq" id="WP_020868346.1">
    <property type="nucleotide sequence ID" value="NC_022785.1"/>
</dbReference>
<dbReference type="GO" id="GO:0003677">
    <property type="term" value="F:DNA binding"/>
    <property type="evidence" value="ECO:0007669"/>
    <property type="project" value="UniProtKB-KW"/>
</dbReference>
<dbReference type="STRING" id="1343740.M271_16780"/>
<evidence type="ECO:0000259" key="1">
    <source>
        <dbReference type="Pfam" id="PF19054"/>
    </source>
</evidence>
<sequence>MAEVQSAQGSRVSTVLGRKLGGELLRLRTTAGLTQGQAANAITASTGKVAKMESGWVPMREPDIRALCTLYGASDPATVGTLLELARIDRERRKAKGWWNDVQIPGAMKEYGPLENAATAIKAWQVSYIPGLLQTPGYIRALRRTALPDEHPEVFERFVTARLARQHRLSGQPPLSLWTVIPEAALRIAAFDPEMLRDQLATLLDWGERPHVTLQILPFGAGFVEGLSGSFNVLSFAEPGAMDVVYVESSYSHVWIEGGDGAARHVSIFEKTAQRAFPEPESRAFLERLIKEL</sequence>
<dbReference type="EMBL" id="QYCY01000001">
    <property type="protein sequence ID" value="RLV82072.1"/>
    <property type="molecule type" value="Genomic_DNA"/>
</dbReference>
<name>A0A0A0NCG9_STRRN</name>
<organism evidence="2 3">
    <name type="scientific">Streptomyces rapamycinicus (strain ATCC 29253 / DSM 41530 / NRRL 5491 / AYB-994)</name>
    <name type="common">Streptomyces hygroscopicus (strain ATCC 29253)</name>
    <dbReference type="NCBI Taxonomy" id="1343740"/>
    <lineage>
        <taxon>Bacteria</taxon>
        <taxon>Bacillati</taxon>
        <taxon>Actinomycetota</taxon>
        <taxon>Actinomycetes</taxon>
        <taxon>Kitasatosporales</taxon>
        <taxon>Streptomycetaceae</taxon>
        <taxon>Streptomyces</taxon>
        <taxon>Streptomyces violaceusniger group</taxon>
    </lineage>
</organism>
<protein>
    <submittedName>
        <fullName evidence="2">DNA-binding protein</fullName>
    </submittedName>
</protein>
<reference evidence="2 3" key="1">
    <citation type="journal article" date="2018" name="J. Biol. Chem.">
        <title>Discovery of the actinoplanic acid pathway in Streptomyces rapamycinicus reveals a genetically conserved synergism with rapamycin.</title>
        <authorList>
            <person name="Mrak P."/>
            <person name="Krastel P."/>
            <person name="Pivk Lukancic P."/>
            <person name="Tao J."/>
            <person name="Pistorius D."/>
            <person name="Moore C.M."/>
        </authorList>
    </citation>
    <scope>NUCLEOTIDE SEQUENCE [LARGE SCALE GENOMIC DNA]</scope>
    <source>
        <strain evidence="2 3">NRRL 5491</strain>
    </source>
</reference>
<dbReference type="KEGG" id="src:M271_16780"/>
<comment type="caution">
    <text evidence="2">The sequence shown here is derived from an EMBL/GenBank/DDBJ whole genome shotgun (WGS) entry which is preliminary data.</text>
</comment>
<dbReference type="Pfam" id="PF13560">
    <property type="entry name" value="HTH_31"/>
    <property type="match status" value="1"/>
</dbReference>
<dbReference type="InterPro" id="IPR010982">
    <property type="entry name" value="Lambda_DNA-bd_dom_sf"/>
</dbReference>
<dbReference type="Proteomes" id="UP000281594">
    <property type="component" value="Unassembled WGS sequence"/>
</dbReference>
<dbReference type="HOGENOM" id="CLU_055817_1_1_11"/>
<feature type="domain" description="DUF5753" evidence="1">
    <location>
        <begin position="111"/>
        <end position="288"/>
    </location>
</feature>
<evidence type="ECO:0000313" key="2">
    <source>
        <dbReference type="EMBL" id="RLV82072.1"/>
    </source>
</evidence>
<keyword evidence="2" id="KW-0238">DNA-binding</keyword>
<dbReference type="Gene3D" id="1.10.260.40">
    <property type="entry name" value="lambda repressor-like DNA-binding domains"/>
    <property type="match status" value="1"/>
</dbReference>
<dbReference type="InterPro" id="IPR043917">
    <property type="entry name" value="DUF5753"/>
</dbReference>